<reference evidence="3 4" key="1">
    <citation type="journal article" date="2018" name="Nat. Ecol. Evol.">
        <title>Pezizomycetes genomes reveal the molecular basis of ectomycorrhizal truffle lifestyle.</title>
        <authorList>
            <person name="Murat C."/>
            <person name="Payen T."/>
            <person name="Noel B."/>
            <person name="Kuo A."/>
            <person name="Morin E."/>
            <person name="Chen J."/>
            <person name="Kohler A."/>
            <person name="Krizsan K."/>
            <person name="Balestrini R."/>
            <person name="Da Silva C."/>
            <person name="Montanini B."/>
            <person name="Hainaut M."/>
            <person name="Levati E."/>
            <person name="Barry K.W."/>
            <person name="Belfiori B."/>
            <person name="Cichocki N."/>
            <person name="Clum A."/>
            <person name="Dockter R.B."/>
            <person name="Fauchery L."/>
            <person name="Guy J."/>
            <person name="Iotti M."/>
            <person name="Le Tacon F."/>
            <person name="Lindquist E.A."/>
            <person name="Lipzen A."/>
            <person name="Malagnac F."/>
            <person name="Mello A."/>
            <person name="Molinier V."/>
            <person name="Miyauchi S."/>
            <person name="Poulain J."/>
            <person name="Riccioni C."/>
            <person name="Rubini A."/>
            <person name="Sitrit Y."/>
            <person name="Splivallo R."/>
            <person name="Traeger S."/>
            <person name="Wang M."/>
            <person name="Zifcakova L."/>
            <person name="Wipf D."/>
            <person name="Zambonelli A."/>
            <person name="Paolocci F."/>
            <person name="Nowrousian M."/>
            <person name="Ottonello S."/>
            <person name="Baldrian P."/>
            <person name="Spatafora J.W."/>
            <person name="Henrissat B."/>
            <person name="Nagy L.G."/>
            <person name="Aury J.M."/>
            <person name="Wincker P."/>
            <person name="Grigoriev I.V."/>
            <person name="Bonfante P."/>
            <person name="Martin F.M."/>
        </authorList>
    </citation>
    <scope>NUCLEOTIDE SEQUENCE [LARGE SCALE GENOMIC DNA]</scope>
    <source>
        <strain evidence="3 4">RN42</strain>
    </source>
</reference>
<feature type="region of interest" description="Disordered" evidence="1">
    <location>
        <begin position="16"/>
        <end position="55"/>
    </location>
</feature>
<keyword evidence="2" id="KW-0472">Membrane</keyword>
<feature type="compositionally biased region" description="Low complexity" evidence="1">
    <location>
        <begin position="18"/>
        <end position="34"/>
    </location>
</feature>
<evidence type="ECO:0000256" key="2">
    <source>
        <dbReference type="SAM" id="Phobius"/>
    </source>
</evidence>
<feature type="transmembrane region" description="Helical" evidence="2">
    <location>
        <begin position="219"/>
        <end position="238"/>
    </location>
</feature>
<evidence type="ECO:0000313" key="4">
    <source>
        <dbReference type="Proteomes" id="UP000275078"/>
    </source>
</evidence>
<evidence type="ECO:0000256" key="1">
    <source>
        <dbReference type="SAM" id="MobiDB-lite"/>
    </source>
</evidence>
<name>A0A3N4HWI3_ASCIM</name>
<gene>
    <name evidence="3" type="ORF">BJ508DRAFT_417713</name>
</gene>
<keyword evidence="2" id="KW-1133">Transmembrane helix</keyword>
<feature type="compositionally biased region" description="Basic and acidic residues" evidence="1">
    <location>
        <begin position="275"/>
        <end position="296"/>
    </location>
</feature>
<feature type="compositionally biased region" description="Low complexity" evidence="1">
    <location>
        <begin position="43"/>
        <end position="55"/>
    </location>
</feature>
<protein>
    <submittedName>
        <fullName evidence="3">Uncharacterized protein</fullName>
    </submittedName>
</protein>
<dbReference type="AlphaFoldDB" id="A0A3N4HWI3"/>
<dbReference type="EMBL" id="ML119749">
    <property type="protein sequence ID" value="RPA76210.1"/>
    <property type="molecule type" value="Genomic_DNA"/>
</dbReference>
<keyword evidence="2" id="KW-0812">Transmembrane</keyword>
<dbReference type="OrthoDB" id="4770059at2759"/>
<evidence type="ECO:0000313" key="3">
    <source>
        <dbReference type="EMBL" id="RPA76210.1"/>
    </source>
</evidence>
<dbReference type="Proteomes" id="UP000275078">
    <property type="component" value="Unassembled WGS sequence"/>
</dbReference>
<sequence length="315" mass="34809">MSQVYSGSFISTITKDSSPATNTASTTRTTLPTNDPKHWKNQPPTRTTPLDTPLTPYNEFRSAITPFSGPDECYTDFGHIMTFTAAPTQNVIPSIFFCFPRSYTYFPFATAAIEHNYYSPAVCPKGYTTDASKITTSVPRSTHWLTATAKDPMETRAVCCPNSNGKWKWDLESAACVRVEAKETMFAAPVNIRWRSDDKLKWKFDKSRKEMAKLSGGEIAGVVIGFVAILLAMGGLVYHARMKRRRKRAGMVGKVELVERPGGYPDGPPPAYEPLSDRAMDHGDYRGDEISSRHEGSSLVADGMRHERGGTSSAV</sequence>
<keyword evidence="4" id="KW-1185">Reference proteome</keyword>
<feature type="region of interest" description="Disordered" evidence="1">
    <location>
        <begin position="259"/>
        <end position="315"/>
    </location>
</feature>
<accession>A0A3N4HWI3</accession>
<organism evidence="3 4">
    <name type="scientific">Ascobolus immersus RN42</name>
    <dbReference type="NCBI Taxonomy" id="1160509"/>
    <lineage>
        <taxon>Eukaryota</taxon>
        <taxon>Fungi</taxon>
        <taxon>Dikarya</taxon>
        <taxon>Ascomycota</taxon>
        <taxon>Pezizomycotina</taxon>
        <taxon>Pezizomycetes</taxon>
        <taxon>Pezizales</taxon>
        <taxon>Ascobolaceae</taxon>
        <taxon>Ascobolus</taxon>
    </lineage>
</organism>
<proteinExistence type="predicted"/>